<name>D2Q1J1_KRIFD</name>
<evidence type="ECO:0000256" key="4">
    <source>
        <dbReference type="ARBA" id="ARBA00023163"/>
    </source>
</evidence>
<evidence type="ECO:0000313" key="6">
    <source>
        <dbReference type="EMBL" id="ADB30179.1"/>
    </source>
</evidence>
<dbReference type="FunFam" id="1.10.10.10:FF:000001">
    <property type="entry name" value="LysR family transcriptional regulator"/>
    <property type="match status" value="1"/>
</dbReference>
<evidence type="ECO:0000256" key="1">
    <source>
        <dbReference type="ARBA" id="ARBA00009437"/>
    </source>
</evidence>
<dbReference type="Gene3D" id="1.10.10.10">
    <property type="entry name" value="Winged helix-like DNA-binding domain superfamily/Winged helix DNA-binding domain"/>
    <property type="match status" value="1"/>
</dbReference>
<comment type="similarity">
    <text evidence="1">Belongs to the LysR transcriptional regulatory family.</text>
</comment>
<feature type="domain" description="HTH lysR-type" evidence="5">
    <location>
        <begin position="17"/>
        <end position="74"/>
    </location>
</feature>
<dbReference type="PROSITE" id="PS50931">
    <property type="entry name" value="HTH_LYSR"/>
    <property type="match status" value="1"/>
</dbReference>
<evidence type="ECO:0000259" key="5">
    <source>
        <dbReference type="PROSITE" id="PS50931"/>
    </source>
</evidence>
<dbReference type="Gene3D" id="3.40.190.10">
    <property type="entry name" value="Periplasmic binding protein-like II"/>
    <property type="match status" value="2"/>
</dbReference>
<keyword evidence="3" id="KW-0238">DNA-binding</keyword>
<keyword evidence="7" id="KW-1185">Reference proteome</keyword>
<evidence type="ECO:0000256" key="2">
    <source>
        <dbReference type="ARBA" id="ARBA00023015"/>
    </source>
</evidence>
<dbReference type="HOGENOM" id="CLU_039613_6_4_11"/>
<sequence length="298" mass="32511">MHKMQTTEHLYAGCMDVDLRQLRCLVGVVEAGSFTDAAIDLGVSQAAVSRGVAGLERALGVRLLYRTSRSVSLTPAGAQVLERARRVVHEVEELVREATSGHARLRVGHAWSALGRHTTGFQRRWAKAHPDVELLLVRTNTPTGGLAEGACDLAVVRTAVDEKYYASSVVGVERRKVVLAADDPLARRRSVRLDDVRDRVVLVDRRTGTTTPELWPTGTPPRIENTADVDDWLALIAAGGYVGITPESTATQYGRAGVVFLPLQDAPPVPVRVIWPRQDPHPSTQHAVALISEAYRTQ</sequence>
<dbReference type="Pfam" id="PF03466">
    <property type="entry name" value="LysR_substrate"/>
    <property type="match status" value="1"/>
</dbReference>
<organism evidence="6 7">
    <name type="scientific">Kribbella flavida (strain DSM 17836 / JCM 10339 / NBRC 14399)</name>
    <dbReference type="NCBI Taxonomy" id="479435"/>
    <lineage>
        <taxon>Bacteria</taxon>
        <taxon>Bacillati</taxon>
        <taxon>Actinomycetota</taxon>
        <taxon>Actinomycetes</taxon>
        <taxon>Propionibacteriales</taxon>
        <taxon>Kribbellaceae</taxon>
        <taxon>Kribbella</taxon>
    </lineage>
</organism>
<dbReference type="GO" id="GO:0032993">
    <property type="term" value="C:protein-DNA complex"/>
    <property type="evidence" value="ECO:0007669"/>
    <property type="project" value="TreeGrafter"/>
</dbReference>
<dbReference type="InterPro" id="IPR005119">
    <property type="entry name" value="LysR_subst-bd"/>
</dbReference>
<dbReference type="GO" id="GO:0003700">
    <property type="term" value="F:DNA-binding transcription factor activity"/>
    <property type="evidence" value="ECO:0007669"/>
    <property type="project" value="InterPro"/>
</dbReference>
<proteinExistence type="inferred from homology"/>
<dbReference type="EMBL" id="CP001736">
    <property type="protein sequence ID" value="ADB30179.1"/>
    <property type="molecule type" value="Genomic_DNA"/>
</dbReference>
<dbReference type="PANTHER" id="PTHR30346">
    <property type="entry name" value="TRANSCRIPTIONAL DUAL REGULATOR HCAR-RELATED"/>
    <property type="match status" value="1"/>
</dbReference>
<evidence type="ECO:0000256" key="3">
    <source>
        <dbReference type="ARBA" id="ARBA00023125"/>
    </source>
</evidence>
<dbReference type="CDD" id="cd08414">
    <property type="entry name" value="PBP2_LTTR_aromatics_like"/>
    <property type="match status" value="1"/>
</dbReference>
<dbReference type="SUPFAM" id="SSF46785">
    <property type="entry name" value="Winged helix' DNA-binding domain"/>
    <property type="match status" value="1"/>
</dbReference>
<reference evidence="6 7" key="2">
    <citation type="journal article" date="2010" name="Stand. Genomic Sci.">
        <title>Complete genome sequence of Kribbella flavida type strain (IFO 14399).</title>
        <authorList>
            <person name="Pukall R."/>
            <person name="Lapidus A."/>
            <person name="Glavina Del Rio T."/>
            <person name="Copeland A."/>
            <person name="Tice H."/>
            <person name="Cheng J.-F."/>
            <person name="Lucas S."/>
            <person name="Chen F."/>
            <person name="Nolan M."/>
            <person name="LaButti K."/>
            <person name="Pati A."/>
            <person name="Ivanova N."/>
            <person name="Mavrommatis K."/>
            <person name="Mikhailova N."/>
            <person name="Pitluck S."/>
            <person name="Bruce D."/>
            <person name="Goodwin L."/>
            <person name="Land M."/>
            <person name="Hauser L."/>
            <person name="Chang Y.-J."/>
            <person name="Jeffries C.D."/>
            <person name="Chen A."/>
            <person name="Palaniappan K."/>
            <person name="Chain P."/>
            <person name="Rohde M."/>
            <person name="Goeker M."/>
            <person name="Bristow J."/>
            <person name="Eisen J.A."/>
            <person name="Markowitz V."/>
            <person name="Hugenholtz P."/>
            <person name="Kyrpides N.C."/>
            <person name="Klenk H.-P."/>
            <person name="Brettin T."/>
        </authorList>
    </citation>
    <scope>NUCLEOTIDE SEQUENCE [LARGE SCALE GENOMIC DNA]</scope>
    <source>
        <strain evidence="7">DSM 17836 / JCM 10339 / NBRC 14399</strain>
    </source>
</reference>
<reference evidence="7" key="1">
    <citation type="submission" date="2009-09" db="EMBL/GenBank/DDBJ databases">
        <title>The complete genome of Kribbella flavida DSM 17836.</title>
        <authorList>
            <consortium name="US DOE Joint Genome Institute (JGI-PGF)"/>
            <person name="Lucas S."/>
            <person name="Copeland A."/>
            <person name="Lapidus A."/>
            <person name="Glavina del Rio T."/>
            <person name="Dalin E."/>
            <person name="Tice H."/>
            <person name="Bruce D."/>
            <person name="Goodwin L."/>
            <person name="Pitluck S."/>
            <person name="Kyrpides N."/>
            <person name="Mavromatis K."/>
            <person name="Ivanova N."/>
            <person name="Saunders E."/>
            <person name="Brettin T."/>
            <person name="Detter J.C."/>
            <person name="Han C."/>
            <person name="Larimer F."/>
            <person name="Land M."/>
            <person name="Hauser L."/>
            <person name="Markowitz V."/>
            <person name="Cheng J.-F."/>
            <person name="Hugenholtz P."/>
            <person name="Woyke T."/>
            <person name="Wu D."/>
            <person name="Pukall R."/>
            <person name="Klenk H.-P."/>
            <person name="Eisen J.A."/>
        </authorList>
    </citation>
    <scope>NUCLEOTIDE SEQUENCE [LARGE SCALE GENOMIC DNA]</scope>
    <source>
        <strain evidence="7">DSM 17836 / JCM 10339 / NBRC 14399</strain>
    </source>
</reference>
<dbReference type="InterPro" id="IPR036388">
    <property type="entry name" value="WH-like_DNA-bd_sf"/>
</dbReference>
<dbReference type="eggNOG" id="COG0583">
    <property type="taxonomic scope" value="Bacteria"/>
</dbReference>
<dbReference type="Proteomes" id="UP000007967">
    <property type="component" value="Chromosome"/>
</dbReference>
<dbReference type="PANTHER" id="PTHR30346:SF0">
    <property type="entry name" value="HCA OPERON TRANSCRIPTIONAL ACTIVATOR HCAR"/>
    <property type="match status" value="1"/>
</dbReference>
<dbReference type="AlphaFoldDB" id="D2Q1J1"/>
<keyword evidence="4" id="KW-0804">Transcription</keyword>
<keyword evidence="2" id="KW-0805">Transcription regulation</keyword>
<dbReference type="InterPro" id="IPR000847">
    <property type="entry name" value="LysR_HTH_N"/>
</dbReference>
<dbReference type="KEGG" id="kfl:Kfla_1075"/>
<protein>
    <submittedName>
        <fullName evidence="6">Transcriptional regulator, LysR family</fullName>
    </submittedName>
</protein>
<dbReference type="Pfam" id="PF00126">
    <property type="entry name" value="HTH_1"/>
    <property type="match status" value="1"/>
</dbReference>
<accession>D2Q1J1</accession>
<dbReference type="PRINTS" id="PR00039">
    <property type="entry name" value="HTHLYSR"/>
</dbReference>
<dbReference type="InterPro" id="IPR036390">
    <property type="entry name" value="WH_DNA-bd_sf"/>
</dbReference>
<dbReference type="STRING" id="479435.Kfla_1075"/>
<dbReference type="GO" id="GO:0003677">
    <property type="term" value="F:DNA binding"/>
    <property type="evidence" value="ECO:0007669"/>
    <property type="project" value="UniProtKB-KW"/>
</dbReference>
<dbReference type="SUPFAM" id="SSF53850">
    <property type="entry name" value="Periplasmic binding protein-like II"/>
    <property type="match status" value="1"/>
</dbReference>
<evidence type="ECO:0000313" key="7">
    <source>
        <dbReference type="Proteomes" id="UP000007967"/>
    </source>
</evidence>
<gene>
    <name evidence="6" type="ordered locus">Kfla_1075</name>
</gene>